<keyword evidence="2" id="KW-1185">Reference proteome</keyword>
<evidence type="ECO:0008006" key="3">
    <source>
        <dbReference type="Google" id="ProtNLM"/>
    </source>
</evidence>
<dbReference type="KEGG" id="llu:AKJ09_07002"/>
<dbReference type="Proteomes" id="UP000064967">
    <property type="component" value="Chromosome"/>
</dbReference>
<dbReference type="AlphaFoldDB" id="A0A0K1Q3J9"/>
<dbReference type="STRING" id="1391654.AKJ09_07002"/>
<name>A0A0K1Q3J9_9BACT</name>
<accession>A0A0K1Q3J9</accession>
<gene>
    <name evidence="1" type="ORF">AKJ09_07002</name>
</gene>
<protein>
    <recommendedName>
        <fullName evidence="3">Type IV fimbrial biogenesis protein PilY1</fullName>
    </recommendedName>
</protein>
<evidence type="ECO:0000313" key="2">
    <source>
        <dbReference type="Proteomes" id="UP000064967"/>
    </source>
</evidence>
<dbReference type="EMBL" id="CP012333">
    <property type="protein sequence ID" value="AKV00339.1"/>
    <property type="molecule type" value="Genomic_DNA"/>
</dbReference>
<reference evidence="1 2" key="1">
    <citation type="submission" date="2015-08" db="EMBL/GenBank/DDBJ databases">
        <authorList>
            <person name="Babu N.S."/>
            <person name="Beckwith C.J."/>
            <person name="Beseler K.G."/>
            <person name="Brison A."/>
            <person name="Carone J.V."/>
            <person name="Caskin T.P."/>
            <person name="Diamond M."/>
            <person name="Durham M.E."/>
            <person name="Foxe J.M."/>
            <person name="Go M."/>
            <person name="Henderson B.A."/>
            <person name="Jones I.B."/>
            <person name="McGettigan J.A."/>
            <person name="Micheletti S.J."/>
            <person name="Nasrallah M.E."/>
            <person name="Ortiz D."/>
            <person name="Piller C.R."/>
            <person name="Privatt S.R."/>
            <person name="Schneider S.L."/>
            <person name="Sharp S."/>
            <person name="Smith T.C."/>
            <person name="Stanton J.D."/>
            <person name="Ullery H.E."/>
            <person name="Wilson R.J."/>
            <person name="Serrano M.G."/>
            <person name="Buck G."/>
            <person name="Lee V."/>
            <person name="Wang Y."/>
            <person name="Carvalho R."/>
            <person name="Voegtly L."/>
            <person name="Shi R."/>
            <person name="Duckworth R."/>
            <person name="Johnson A."/>
            <person name="Loviza R."/>
            <person name="Walstead R."/>
            <person name="Shah Z."/>
            <person name="Kiflezghi M."/>
            <person name="Wade K."/>
            <person name="Ball S.L."/>
            <person name="Bradley K.W."/>
            <person name="Asai D.J."/>
            <person name="Bowman C.A."/>
            <person name="Russell D.A."/>
            <person name="Pope W.H."/>
            <person name="Jacobs-Sera D."/>
            <person name="Hendrix R.W."/>
            <person name="Hatfull G.F."/>
        </authorList>
    </citation>
    <scope>NUCLEOTIDE SEQUENCE [LARGE SCALE GENOMIC DNA]</scope>
    <source>
        <strain evidence="1 2">DSM 27648</strain>
    </source>
</reference>
<evidence type="ECO:0000313" key="1">
    <source>
        <dbReference type="EMBL" id="AKV00339.1"/>
    </source>
</evidence>
<sequence>MPAGLTLRQIWGAGDGVVWAVTTESERDEVAQTKPGSILRWDGTAWTSVFSTAKGLTSIAGASGNDLWAGGTEGIFHGVVGASGQLEWNLDTSLPAGRVTSIWCADANRTWAVADGAIYRRDALGGGAWRLDPTIPTLPMNAAYARVWGSPSALFVAGGRFEPAEVFGAQILWRSSLPGADGTWHPILEQMDLKPSFSAAAFVPPASVWALSTQGGTPEFWGDNLVTNAFVVGRANPNGEYAITSERLGATDILRAVWGRSESDVWIGGSYGQLRHWNGTRFDTARTALRGLDIQDGIVQNGFHSIWGDADGDLWVVGREVALHRKASP</sequence>
<organism evidence="1 2">
    <name type="scientific">Labilithrix luteola</name>
    <dbReference type="NCBI Taxonomy" id="1391654"/>
    <lineage>
        <taxon>Bacteria</taxon>
        <taxon>Pseudomonadati</taxon>
        <taxon>Myxococcota</taxon>
        <taxon>Polyangia</taxon>
        <taxon>Polyangiales</taxon>
        <taxon>Labilitrichaceae</taxon>
        <taxon>Labilithrix</taxon>
    </lineage>
</organism>
<proteinExistence type="predicted"/>